<dbReference type="Proteomes" id="UP000304953">
    <property type="component" value="Unassembled WGS sequence"/>
</dbReference>
<keyword evidence="2" id="KW-1185">Reference proteome</keyword>
<gene>
    <name evidence="1" type="ORF">E5329_11815</name>
</gene>
<sequence length="314" mass="34434">MKEKENRELLSEYSLEEIAEVFVRIRRENYLIHMIPNGVSVSLCADGLAALGARPLMAVAPEEMTEIVSQADSCVINLGQLTKEKQEAAELALKQGAESGKPLVLDPVGCGASRFRMEAVQELLNMPWRGILKGNRSEIYSIQQGKLTKEGIDSIKERSLTRQIPQARVYLVTGETDDILWETGKTEISHREGIYRNLVGTGCLTGAVAGACYCAAAQIVEETQERSQAVQIETEAGKQGGAAEALKSMKLAAVATSLAMAYVLEQAGKAEGYGRAKNALLDALEQLSEKNFLEWLLWRQTCSDRIDTGLWQLL</sequence>
<comment type="caution">
    <text evidence="1">The sequence shown here is derived from an EMBL/GenBank/DDBJ whole genome shotgun (WGS) entry which is preliminary data.</text>
</comment>
<dbReference type="EMBL" id="SRYA01000021">
    <property type="protein sequence ID" value="TGY95999.1"/>
    <property type="molecule type" value="Genomic_DNA"/>
</dbReference>
<accession>A0AC61RVX0</accession>
<evidence type="ECO:0000313" key="2">
    <source>
        <dbReference type="Proteomes" id="UP000304953"/>
    </source>
</evidence>
<evidence type="ECO:0000313" key="1">
    <source>
        <dbReference type="EMBL" id="TGY95999.1"/>
    </source>
</evidence>
<protein>
    <submittedName>
        <fullName evidence="1">Uncharacterized protein</fullName>
    </submittedName>
</protein>
<proteinExistence type="predicted"/>
<organism evidence="1 2">
    <name type="scientific">Petralouisia muris</name>
    <dbReference type="NCBI Taxonomy" id="3032872"/>
    <lineage>
        <taxon>Bacteria</taxon>
        <taxon>Bacillati</taxon>
        <taxon>Bacillota</taxon>
        <taxon>Clostridia</taxon>
        <taxon>Lachnospirales</taxon>
        <taxon>Lachnospiraceae</taxon>
        <taxon>Petralouisia</taxon>
    </lineage>
</organism>
<reference evidence="1" key="1">
    <citation type="submission" date="2019-04" db="EMBL/GenBank/DDBJ databases">
        <title>Microbes associate with the intestines of laboratory mice.</title>
        <authorList>
            <person name="Navarre W."/>
            <person name="Wong E."/>
            <person name="Huang K."/>
            <person name="Tropini C."/>
            <person name="Ng K."/>
            <person name="Yu B."/>
        </authorList>
    </citation>
    <scope>NUCLEOTIDE SEQUENCE</scope>
    <source>
        <strain evidence="1">NM01_1-7b</strain>
    </source>
</reference>
<name>A0AC61RVX0_9FIRM</name>